<gene>
    <name evidence="3" type="ORF">RJT34_31724</name>
</gene>
<feature type="region of interest" description="Disordered" evidence="1">
    <location>
        <begin position="74"/>
        <end position="100"/>
    </location>
</feature>
<feature type="domain" description="LysM" evidence="2">
    <location>
        <begin position="33"/>
        <end position="77"/>
    </location>
</feature>
<dbReference type="SUPFAM" id="SSF54106">
    <property type="entry name" value="LysM domain"/>
    <property type="match status" value="1"/>
</dbReference>
<dbReference type="PANTHER" id="PTHR20932">
    <property type="entry name" value="LYSM AND PUTATIVE PEPTIDOGLYCAN-BINDING DOMAIN-CONTAINING PROTEIN"/>
    <property type="match status" value="1"/>
</dbReference>
<dbReference type="PANTHER" id="PTHR20932:SF55">
    <property type="entry name" value="LYSM DOMAIN-CONTAINING PROTEIN"/>
    <property type="match status" value="1"/>
</dbReference>
<name>A0AAN9EZ06_CLITE</name>
<dbReference type="CDD" id="cd00118">
    <property type="entry name" value="LysM"/>
    <property type="match status" value="1"/>
</dbReference>
<evidence type="ECO:0000259" key="2">
    <source>
        <dbReference type="PROSITE" id="PS51782"/>
    </source>
</evidence>
<dbReference type="InterPro" id="IPR045030">
    <property type="entry name" value="LYSM1-4"/>
</dbReference>
<dbReference type="InterPro" id="IPR018392">
    <property type="entry name" value="LysM"/>
</dbReference>
<dbReference type="Proteomes" id="UP001359559">
    <property type="component" value="Unassembled WGS sequence"/>
</dbReference>
<proteinExistence type="predicted"/>
<evidence type="ECO:0000313" key="3">
    <source>
        <dbReference type="EMBL" id="KAK7264120.1"/>
    </source>
</evidence>
<dbReference type="InterPro" id="IPR036779">
    <property type="entry name" value="LysM_dom_sf"/>
</dbReference>
<feature type="region of interest" description="Disordered" evidence="1">
    <location>
        <begin position="147"/>
        <end position="166"/>
    </location>
</feature>
<dbReference type="AlphaFoldDB" id="A0AAN9EZ06"/>
<feature type="region of interest" description="Disordered" evidence="1">
    <location>
        <begin position="199"/>
        <end position="237"/>
    </location>
</feature>
<organism evidence="3 4">
    <name type="scientific">Clitoria ternatea</name>
    <name type="common">Butterfly pea</name>
    <dbReference type="NCBI Taxonomy" id="43366"/>
    <lineage>
        <taxon>Eukaryota</taxon>
        <taxon>Viridiplantae</taxon>
        <taxon>Streptophyta</taxon>
        <taxon>Embryophyta</taxon>
        <taxon>Tracheophyta</taxon>
        <taxon>Spermatophyta</taxon>
        <taxon>Magnoliopsida</taxon>
        <taxon>eudicotyledons</taxon>
        <taxon>Gunneridae</taxon>
        <taxon>Pentapetalae</taxon>
        <taxon>rosids</taxon>
        <taxon>fabids</taxon>
        <taxon>Fabales</taxon>
        <taxon>Fabaceae</taxon>
        <taxon>Papilionoideae</taxon>
        <taxon>50 kb inversion clade</taxon>
        <taxon>NPAAA clade</taxon>
        <taxon>indigoferoid/millettioid clade</taxon>
        <taxon>Phaseoleae</taxon>
        <taxon>Clitoria</taxon>
    </lineage>
</organism>
<dbReference type="PROSITE" id="PS51782">
    <property type="entry name" value="LYSM"/>
    <property type="match status" value="1"/>
</dbReference>
<dbReference type="SMART" id="SM00257">
    <property type="entry name" value="LysM"/>
    <property type="match status" value="1"/>
</dbReference>
<dbReference type="Gene3D" id="3.10.350.10">
    <property type="entry name" value="LysM domain"/>
    <property type="match status" value="1"/>
</dbReference>
<feature type="compositionally biased region" description="Basic residues" evidence="1">
    <location>
        <begin position="152"/>
        <end position="163"/>
    </location>
</feature>
<evidence type="ECO:0000256" key="1">
    <source>
        <dbReference type="SAM" id="MobiDB-lite"/>
    </source>
</evidence>
<sequence length="237" mass="25984">MEVSSWKEHSGIHDQFLGGYNRNIANRGHCQNIQHPISKLDTLAGIAIKYGVEVADIKKMNGLVTDSQMFAHNTLHIPPHGRHPPSPCFPNGSSPTGQDNPDSACFELFESCHSLKRKSSEEKLPSQIKKSASEVFSMVEYKKRASEDGSVHRKSLMSRRQKSRSLANETLDDIIATVVEGGEGDTLVKGHQSEANLPGLLLKQDNSSRGGFRARSAKGLALRQKSGSRTSLTMHVV</sequence>
<comment type="caution">
    <text evidence="3">The sequence shown here is derived from an EMBL/GenBank/DDBJ whole genome shotgun (WGS) entry which is preliminary data.</text>
</comment>
<feature type="compositionally biased region" description="Polar residues" evidence="1">
    <location>
        <begin position="91"/>
        <end position="100"/>
    </location>
</feature>
<reference evidence="3 4" key="1">
    <citation type="submission" date="2024-01" db="EMBL/GenBank/DDBJ databases">
        <title>The genomes of 5 underutilized Papilionoideae crops provide insights into root nodulation and disease resistance.</title>
        <authorList>
            <person name="Yuan L."/>
        </authorList>
    </citation>
    <scope>NUCLEOTIDE SEQUENCE [LARGE SCALE GENOMIC DNA]</scope>
    <source>
        <strain evidence="3">LY-2023</strain>
        <tissue evidence="3">Leaf</tissue>
    </source>
</reference>
<keyword evidence="4" id="KW-1185">Reference proteome</keyword>
<feature type="compositionally biased region" description="Polar residues" evidence="1">
    <location>
        <begin position="225"/>
        <end position="237"/>
    </location>
</feature>
<dbReference type="Pfam" id="PF01476">
    <property type="entry name" value="LysM"/>
    <property type="match status" value="1"/>
</dbReference>
<dbReference type="EMBL" id="JAYKXN010000008">
    <property type="protein sequence ID" value="KAK7264120.1"/>
    <property type="molecule type" value="Genomic_DNA"/>
</dbReference>
<evidence type="ECO:0000313" key="4">
    <source>
        <dbReference type="Proteomes" id="UP001359559"/>
    </source>
</evidence>
<protein>
    <recommendedName>
        <fullName evidence="2">LysM domain-containing protein</fullName>
    </recommendedName>
</protein>
<accession>A0AAN9EZ06</accession>